<dbReference type="GO" id="GO:0016206">
    <property type="term" value="F:catechol O-methyltransferase activity"/>
    <property type="evidence" value="ECO:0007669"/>
    <property type="project" value="UniProtKB-EC"/>
</dbReference>
<dbReference type="GO" id="GO:0042417">
    <property type="term" value="P:dopamine metabolic process"/>
    <property type="evidence" value="ECO:0007669"/>
    <property type="project" value="TreeGrafter"/>
</dbReference>
<proteinExistence type="inferred from homology"/>
<evidence type="ECO:0000256" key="8">
    <source>
        <dbReference type="SAM" id="SignalP"/>
    </source>
</evidence>
<evidence type="ECO:0000313" key="9">
    <source>
        <dbReference type="EMBL" id="MBN3321289.1"/>
    </source>
</evidence>
<feature type="signal peptide" evidence="8">
    <location>
        <begin position="1"/>
        <end position="16"/>
    </location>
</feature>
<protein>
    <recommendedName>
        <fullName evidence="1">catechol O-methyltransferase</fullName>
        <ecNumber evidence="1">2.1.1.6</ecNumber>
    </recommendedName>
</protein>
<feature type="non-terminal residue" evidence="9">
    <location>
        <position position="275"/>
    </location>
</feature>
<dbReference type="SUPFAM" id="SSF53335">
    <property type="entry name" value="S-adenosyl-L-methionine-dependent methyltransferases"/>
    <property type="match status" value="1"/>
</dbReference>
<dbReference type="PANTHER" id="PTHR43836:SF3">
    <property type="entry name" value="CATECHOL O-METHYLTRANSFERASE"/>
    <property type="match status" value="1"/>
</dbReference>
<keyword evidence="5" id="KW-0531">Neurotransmitter degradation</keyword>
<organism evidence="9 10">
    <name type="scientific">Atractosteus spatula</name>
    <name type="common">Alligator gar</name>
    <name type="synonym">Lepisosteus spatula</name>
    <dbReference type="NCBI Taxonomy" id="7917"/>
    <lineage>
        <taxon>Eukaryota</taxon>
        <taxon>Metazoa</taxon>
        <taxon>Chordata</taxon>
        <taxon>Craniata</taxon>
        <taxon>Vertebrata</taxon>
        <taxon>Euteleostomi</taxon>
        <taxon>Actinopterygii</taxon>
        <taxon>Neopterygii</taxon>
        <taxon>Holostei</taxon>
        <taxon>Semionotiformes</taxon>
        <taxon>Lepisosteidae</taxon>
        <taxon>Atractosteus</taxon>
    </lineage>
</organism>
<evidence type="ECO:0000256" key="5">
    <source>
        <dbReference type="ARBA" id="ARBA00022867"/>
    </source>
</evidence>
<comment type="caution">
    <text evidence="9">The sequence shown here is derived from an EMBL/GenBank/DDBJ whole genome shotgun (WGS) entry which is preliminary data.</text>
</comment>
<accession>A0A8J7TF91</accession>
<dbReference type="InterPro" id="IPR002935">
    <property type="entry name" value="SAM_O-MeTrfase"/>
</dbReference>
<evidence type="ECO:0000256" key="1">
    <source>
        <dbReference type="ARBA" id="ARBA00012880"/>
    </source>
</evidence>
<dbReference type="GO" id="GO:0032502">
    <property type="term" value="P:developmental process"/>
    <property type="evidence" value="ECO:0007669"/>
    <property type="project" value="TreeGrafter"/>
</dbReference>
<feature type="non-terminal residue" evidence="9">
    <location>
        <position position="1"/>
    </location>
</feature>
<dbReference type="EC" id="2.1.1.6" evidence="1"/>
<sequence length="275" mass="30411">MWLPAVSLPLIPVFVAMVIRYREQLGAFCRNVFFGRVGKHSGTRVQRAHDFVLMNSTHGQPDSVLQTFDLYAETQPSLISSREKGEFLDEVVRKATPVCALVLGTHCGYSAIRILRLLPPSSKLYTVEQDPSAAEAAEEMILVAGFKHSQPTHPDTTPYFTLLSLLSVLQFQMVGSPSAVAIPQMLTGFDVRAVGLVLMDHDAEQYLPDLRALEKEGLLSTGCTLLVNNIDLQEAQGFLHYIHSSPQYSVVHQVQDMLEIQCQQCSVKGTDPVTL</sequence>
<keyword evidence="6" id="KW-0128">Catecholamine metabolism</keyword>
<keyword evidence="3" id="KW-0808">Transferase</keyword>
<keyword evidence="8" id="KW-0732">Signal</keyword>
<dbReference type="EMBL" id="JAAWVO010054522">
    <property type="protein sequence ID" value="MBN3321289.1"/>
    <property type="molecule type" value="Genomic_DNA"/>
</dbReference>
<keyword evidence="2 9" id="KW-0489">Methyltransferase</keyword>
<dbReference type="Pfam" id="PF01596">
    <property type="entry name" value="Methyltransf_3"/>
    <property type="match status" value="1"/>
</dbReference>
<evidence type="ECO:0000256" key="6">
    <source>
        <dbReference type="ARBA" id="ARBA00022939"/>
    </source>
</evidence>
<feature type="chain" id="PRO_5035273548" description="catechol O-methyltransferase" evidence="8">
    <location>
        <begin position="17"/>
        <end position="275"/>
    </location>
</feature>
<keyword evidence="4" id="KW-0949">S-adenosyl-L-methionine</keyword>
<dbReference type="PANTHER" id="PTHR43836">
    <property type="entry name" value="CATECHOL O-METHYLTRANSFERASE 1-RELATED"/>
    <property type="match status" value="1"/>
</dbReference>
<dbReference type="InterPro" id="IPR029063">
    <property type="entry name" value="SAM-dependent_MTases_sf"/>
</dbReference>
<evidence type="ECO:0000256" key="7">
    <source>
        <dbReference type="ARBA" id="ARBA00023453"/>
    </source>
</evidence>
<evidence type="ECO:0000256" key="2">
    <source>
        <dbReference type="ARBA" id="ARBA00022603"/>
    </source>
</evidence>
<dbReference type="PROSITE" id="PS51682">
    <property type="entry name" value="SAM_OMT_I"/>
    <property type="match status" value="1"/>
</dbReference>
<dbReference type="AlphaFoldDB" id="A0A8J7TF91"/>
<dbReference type="GO" id="GO:0042424">
    <property type="term" value="P:catecholamine catabolic process"/>
    <property type="evidence" value="ECO:0007669"/>
    <property type="project" value="TreeGrafter"/>
</dbReference>
<dbReference type="Proteomes" id="UP000736164">
    <property type="component" value="Unassembled WGS sequence"/>
</dbReference>
<gene>
    <name evidence="9" type="primary">Lrtomt_1</name>
    <name evidence="9" type="ORF">GTO95_0001202</name>
</gene>
<dbReference type="GO" id="GO:0032259">
    <property type="term" value="P:methylation"/>
    <property type="evidence" value="ECO:0007669"/>
    <property type="project" value="UniProtKB-KW"/>
</dbReference>
<dbReference type="Gene3D" id="3.40.50.150">
    <property type="entry name" value="Vaccinia Virus protein VP39"/>
    <property type="match status" value="1"/>
</dbReference>
<comment type="similarity">
    <text evidence="7">Belongs to the class I-like SAM-binding methyltransferase superfamily. Cation-dependent O-methyltransferase family.</text>
</comment>
<evidence type="ECO:0000313" key="10">
    <source>
        <dbReference type="Proteomes" id="UP000736164"/>
    </source>
</evidence>
<keyword evidence="10" id="KW-1185">Reference proteome</keyword>
<reference evidence="9" key="1">
    <citation type="journal article" date="2021" name="Cell">
        <title>Tracing the genetic footprints of vertebrate landing in non-teleost ray-finned fishes.</title>
        <authorList>
            <person name="Bi X."/>
            <person name="Wang K."/>
            <person name="Yang L."/>
            <person name="Pan H."/>
            <person name="Jiang H."/>
            <person name="Wei Q."/>
            <person name="Fang M."/>
            <person name="Yu H."/>
            <person name="Zhu C."/>
            <person name="Cai Y."/>
            <person name="He Y."/>
            <person name="Gan X."/>
            <person name="Zeng H."/>
            <person name="Yu D."/>
            <person name="Zhu Y."/>
            <person name="Jiang H."/>
            <person name="Qiu Q."/>
            <person name="Yang H."/>
            <person name="Zhang Y.E."/>
            <person name="Wang W."/>
            <person name="Zhu M."/>
            <person name="He S."/>
            <person name="Zhang G."/>
        </authorList>
    </citation>
    <scope>NUCLEOTIDE SEQUENCE</scope>
    <source>
        <strain evidence="9">Allg_001</strain>
    </source>
</reference>
<evidence type="ECO:0000256" key="3">
    <source>
        <dbReference type="ARBA" id="ARBA00022679"/>
    </source>
</evidence>
<evidence type="ECO:0000256" key="4">
    <source>
        <dbReference type="ARBA" id="ARBA00022691"/>
    </source>
</evidence>
<name>A0A8J7TF91_ATRSP</name>